<dbReference type="PRINTS" id="PR00368">
    <property type="entry name" value="FADPNR"/>
</dbReference>
<dbReference type="RefSeq" id="WP_190109489.1">
    <property type="nucleotide sequence ID" value="NZ_BMVB01000006.1"/>
</dbReference>
<dbReference type="InterPro" id="IPR050260">
    <property type="entry name" value="FAD-bd_OxRdtase"/>
</dbReference>
<dbReference type="GO" id="GO:0016491">
    <property type="term" value="F:oxidoreductase activity"/>
    <property type="evidence" value="ECO:0007669"/>
    <property type="project" value="InterPro"/>
</dbReference>
<evidence type="ECO:0000259" key="5">
    <source>
        <dbReference type="Pfam" id="PF07992"/>
    </source>
</evidence>
<dbReference type="Proteomes" id="UP000646244">
    <property type="component" value="Unassembled WGS sequence"/>
</dbReference>
<dbReference type="Gene3D" id="3.50.50.60">
    <property type="entry name" value="FAD/NAD(P)-binding domain"/>
    <property type="match status" value="2"/>
</dbReference>
<dbReference type="InterPro" id="IPR041575">
    <property type="entry name" value="Rubredoxin_C"/>
</dbReference>
<dbReference type="InterPro" id="IPR023753">
    <property type="entry name" value="FAD/NAD-binding_dom"/>
</dbReference>
<dbReference type="AlphaFoldDB" id="A0A918TFA1"/>
<sequence>MTPRTARPLRIAVAGAGMAAARLAQQTLAQAPPGTVRITLYGQEPRAPYNRTLLTGVLAGRYAPADLALPTGTAAVHRATDVVAFDPAARTLRTSTGATAPYDVLVLATGAEPVLPAGLHPHGTPGTGRDVPLRGVHTLRTLEDCARLGEDARHAGRAVVVGGGVLGVGTALALAARGLPVHLLHRAPHLMEHHLDAGAAATVRRGLEAAGVRVRTGHAVTALHGGQRVTGAELADGSRHDADLAVLACGVRPRTALARTAGLTVRSGVVVDDRLATSAPGVYAIGDCAEHRGTVHGRAEAAWEQADVLAARLSGARPQARYRGSFALLRLSAGALDVAALGDCTGEHGPDTDSVRLADATRGTYKKLVLRGSELLGALLVGDLTPLGDLTDACERGEPVPPDPLHLLMTEGASL</sequence>
<evidence type="ECO:0000256" key="2">
    <source>
        <dbReference type="ARBA" id="ARBA00022630"/>
    </source>
</evidence>
<dbReference type="SUPFAM" id="SSF51905">
    <property type="entry name" value="FAD/NAD(P)-binding domain"/>
    <property type="match status" value="1"/>
</dbReference>
<evidence type="ECO:0000313" key="7">
    <source>
        <dbReference type="EMBL" id="GHC46071.1"/>
    </source>
</evidence>
<evidence type="ECO:0000256" key="1">
    <source>
        <dbReference type="ARBA" id="ARBA00001974"/>
    </source>
</evidence>
<protein>
    <submittedName>
        <fullName evidence="7">Nitrite reductase</fullName>
    </submittedName>
</protein>
<dbReference type="EMBL" id="BMVB01000006">
    <property type="protein sequence ID" value="GHC46071.1"/>
    <property type="molecule type" value="Genomic_DNA"/>
</dbReference>
<dbReference type="PRINTS" id="PR00411">
    <property type="entry name" value="PNDRDTASEI"/>
</dbReference>
<feature type="chain" id="PRO_5039675292" evidence="4">
    <location>
        <begin position="25"/>
        <end position="415"/>
    </location>
</feature>
<keyword evidence="4" id="KW-0732">Signal</keyword>
<dbReference type="Pfam" id="PF07992">
    <property type="entry name" value="Pyr_redox_2"/>
    <property type="match status" value="1"/>
</dbReference>
<keyword evidence="3" id="KW-0274">FAD</keyword>
<dbReference type="PANTHER" id="PTHR43429">
    <property type="entry name" value="PYRIDINE NUCLEOTIDE-DISULFIDE OXIDOREDUCTASE DOMAIN-CONTAINING"/>
    <property type="match status" value="1"/>
</dbReference>
<organism evidence="7 8">
    <name type="scientific">Streptomyces cinnamoneus</name>
    <name type="common">Streptoverticillium cinnamoneum</name>
    <dbReference type="NCBI Taxonomy" id="53446"/>
    <lineage>
        <taxon>Bacteria</taxon>
        <taxon>Bacillati</taxon>
        <taxon>Actinomycetota</taxon>
        <taxon>Actinomycetes</taxon>
        <taxon>Kitasatosporales</taxon>
        <taxon>Streptomycetaceae</taxon>
        <taxon>Streptomyces</taxon>
        <taxon>Streptomyces cinnamoneus group</taxon>
    </lineage>
</organism>
<evidence type="ECO:0000256" key="3">
    <source>
        <dbReference type="ARBA" id="ARBA00022827"/>
    </source>
</evidence>
<dbReference type="Pfam" id="PF18267">
    <property type="entry name" value="Rubredoxin_C"/>
    <property type="match status" value="1"/>
</dbReference>
<comment type="caution">
    <text evidence="7">The sequence shown here is derived from an EMBL/GenBank/DDBJ whole genome shotgun (WGS) entry which is preliminary data.</text>
</comment>
<evidence type="ECO:0000313" key="8">
    <source>
        <dbReference type="Proteomes" id="UP000646244"/>
    </source>
</evidence>
<feature type="signal peptide" evidence="4">
    <location>
        <begin position="1"/>
        <end position="24"/>
    </location>
</feature>
<accession>A0A918TFA1</accession>
<reference evidence="7" key="1">
    <citation type="journal article" date="2014" name="Int. J. Syst. Evol. Microbiol.">
        <title>Complete genome sequence of Corynebacterium casei LMG S-19264T (=DSM 44701T), isolated from a smear-ripened cheese.</title>
        <authorList>
            <consortium name="US DOE Joint Genome Institute (JGI-PGF)"/>
            <person name="Walter F."/>
            <person name="Albersmeier A."/>
            <person name="Kalinowski J."/>
            <person name="Ruckert C."/>
        </authorList>
    </citation>
    <scope>NUCLEOTIDE SEQUENCE</scope>
    <source>
        <strain evidence="7">JCM 4633</strain>
    </source>
</reference>
<evidence type="ECO:0000259" key="6">
    <source>
        <dbReference type="Pfam" id="PF18267"/>
    </source>
</evidence>
<proteinExistence type="predicted"/>
<reference evidence="7" key="2">
    <citation type="submission" date="2020-09" db="EMBL/GenBank/DDBJ databases">
        <authorList>
            <person name="Sun Q."/>
            <person name="Ohkuma M."/>
        </authorList>
    </citation>
    <scope>NUCLEOTIDE SEQUENCE</scope>
    <source>
        <strain evidence="7">JCM 4633</strain>
    </source>
</reference>
<dbReference type="InterPro" id="IPR036188">
    <property type="entry name" value="FAD/NAD-bd_sf"/>
</dbReference>
<dbReference type="PANTHER" id="PTHR43429:SF3">
    <property type="entry name" value="NITRITE REDUCTASE [NAD(P)H]"/>
    <property type="match status" value="1"/>
</dbReference>
<gene>
    <name evidence="7" type="ORF">GCM10010507_21700</name>
</gene>
<comment type="cofactor">
    <cofactor evidence="1">
        <name>FAD</name>
        <dbReference type="ChEBI" id="CHEBI:57692"/>
    </cofactor>
</comment>
<feature type="domain" description="NADH-rubredoxin oxidoreductase C-terminal" evidence="6">
    <location>
        <begin position="336"/>
        <end position="396"/>
    </location>
</feature>
<name>A0A918TFA1_STRCJ</name>
<keyword evidence="2" id="KW-0285">Flavoprotein</keyword>
<feature type="domain" description="FAD/NAD(P)-binding" evidence="5">
    <location>
        <begin position="10"/>
        <end position="304"/>
    </location>
</feature>
<evidence type="ECO:0000256" key="4">
    <source>
        <dbReference type="SAM" id="SignalP"/>
    </source>
</evidence>